<evidence type="ECO:0000313" key="3">
    <source>
        <dbReference type="Proteomes" id="UP000646053"/>
    </source>
</evidence>
<dbReference type="InterPro" id="IPR014710">
    <property type="entry name" value="RmlC-like_jellyroll"/>
</dbReference>
<evidence type="ECO:0000313" key="2">
    <source>
        <dbReference type="EMBL" id="NDJ19847.1"/>
    </source>
</evidence>
<evidence type="ECO:0000259" key="1">
    <source>
        <dbReference type="Pfam" id="PF07883"/>
    </source>
</evidence>
<dbReference type="PANTHER" id="PTHR37694:SF1">
    <property type="entry name" value="SLR8022 PROTEIN"/>
    <property type="match status" value="1"/>
</dbReference>
<keyword evidence="3" id="KW-1185">Reference proteome</keyword>
<protein>
    <submittedName>
        <fullName evidence="2">Cupin domain-containing protein</fullName>
    </submittedName>
</protein>
<dbReference type="CDD" id="cd02230">
    <property type="entry name" value="cupin_HP0902-like"/>
    <property type="match status" value="1"/>
</dbReference>
<dbReference type="SUPFAM" id="SSF51182">
    <property type="entry name" value="RmlC-like cupins"/>
    <property type="match status" value="1"/>
</dbReference>
<accession>A0A8J8CPR3</accession>
<dbReference type="RefSeq" id="WP_162425368.1">
    <property type="nucleotide sequence ID" value="NZ_WVIE01000042.1"/>
</dbReference>
<reference evidence="2" key="1">
    <citation type="submission" date="2019-12" db="EMBL/GenBank/DDBJ databases">
        <title>High-Quality draft genome sequences of three cyanobacteria isolated from the limestone walls of the Old Cathedral of Coimbra.</title>
        <authorList>
            <person name="Tiago I."/>
            <person name="Soares F."/>
            <person name="Portugal A."/>
        </authorList>
    </citation>
    <scope>NUCLEOTIDE SEQUENCE</scope>
    <source>
        <strain evidence="2">A</strain>
    </source>
</reference>
<feature type="domain" description="Cupin type-2" evidence="1">
    <location>
        <begin position="40"/>
        <end position="99"/>
    </location>
</feature>
<dbReference type="InterPro" id="IPR011051">
    <property type="entry name" value="RmlC_Cupin_sf"/>
</dbReference>
<dbReference type="Pfam" id="PF07883">
    <property type="entry name" value="Cupin_2"/>
    <property type="match status" value="1"/>
</dbReference>
<proteinExistence type="predicted"/>
<dbReference type="Gene3D" id="2.60.120.10">
    <property type="entry name" value="Jelly Rolls"/>
    <property type="match status" value="1"/>
</dbReference>
<sequence length="108" mass="11759">MNPTTPITSLVTDLTEQADYPETGVRNKPLHKDEQTQHSLMCLAAGTTIAEHTSPRNVTLTIVAGQGTLTLEGREIRLQPGVFILMPANAPHALQTTDSTLAFLHSKW</sequence>
<dbReference type="EMBL" id="WVIE01000042">
    <property type="protein sequence ID" value="NDJ19847.1"/>
    <property type="molecule type" value="Genomic_DNA"/>
</dbReference>
<dbReference type="AlphaFoldDB" id="A0A8J8CPR3"/>
<dbReference type="InterPro" id="IPR013096">
    <property type="entry name" value="Cupin_2"/>
</dbReference>
<dbReference type="Proteomes" id="UP000646053">
    <property type="component" value="Unassembled WGS sequence"/>
</dbReference>
<name>A0A8J8CPR3_9CYAN</name>
<dbReference type="PANTHER" id="PTHR37694">
    <property type="entry name" value="SLR8022 PROTEIN"/>
    <property type="match status" value="1"/>
</dbReference>
<gene>
    <name evidence="2" type="ORF">GS601_21590</name>
</gene>
<comment type="caution">
    <text evidence="2">The sequence shown here is derived from an EMBL/GenBank/DDBJ whole genome shotgun (WGS) entry which is preliminary data.</text>
</comment>
<organism evidence="2 3">
    <name type="scientific">Myxacorys almedinensis A</name>
    <dbReference type="NCBI Taxonomy" id="2690445"/>
    <lineage>
        <taxon>Bacteria</taxon>
        <taxon>Bacillati</taxon>
        <taxon>Cyanobacteriota</taxon>
        <taxon>Cyanophyceae</taxon>
        <taxon>Leptolyngbyales</taxon>
        <taxon>Leptolyngbyaceae</taxon>
        <taxon>Myxacorys</taxon>
        <taxon>Myxacorys almedinensis</taxon>
    </lineage>
</organism>